<evidence type="ECO:0000313" key="1">
    <source>
        <dbReference type="EMBL" id="KHG09259.1"/>
    </source>
</evidence>
<dbReference type="EMBL" id="KN390165">
    <property type="protein sequence ID" value="KHG09259.1"/>
    <property type="molecule type" value="Genomic_DNA"/>
</dbReference>
<protein>
    <submittedName>
        <fullName evidence="1">Uncharacterized protein</fullName>
    </submittedName>
</protein>
<keyword evidence="2" id="KW-1185">Reference proteome</keyword>
<reference evidence="2" key="1">
    <citation type="submission" date="2014-09" db="EMBL/GenBank/DDBJ databases">
        <authorList>
            <person name="Mudge J."/>
            <person name="Ramaraj T."/>
            <person name="Lindquist I.E."/>
            <person name="Bharti A.K."/>
            <person name="Sundararajan A."/>
            <person name="Cameron C.T."/>
            <person name="Woodward J.E."/>
            <person name="May G.D."/>
            <person name="Brubaker C."/>
            <person name="Broadhvest J."/>
            <person name="Wilkins T.A."/>
        </authorList>
    </citation>
    <scope>NUCLEOTIDE SEQUENCE</scope>
    <source>
        <strain evidence="2">cv. AKA8401</strain>
    </source>
</reference>
<dbReference type="AlphaFoldDB" id="A0A0B0NBT8"/>
<proteinExistence type="predicted"/>
<sequence>MEYMYFMMLRCLNDKFICILLTKLLKAYFLSVCIVLQIIEATGSSGIIVDHHHTIELYFGTF</sequence>
<dbReference type="Proteomes" id="UP000032142">
    <property type="component" value="Unassembled WGS sequence"/>
</dbReference>
<organism evidence="1 2">
    <name type="scientific">Gossypium arboreum</name>
    <name type="common">Tree cotton</name>
    <name type="synonym">Gossypium nanking</name>
    <dbReference type="NCBI Taxonomy" id="29729"/>
    <lineage>
        <taxon>Eukaryota</taxon>
        <taxon>Viridiplantae</taxon>
        <taxon>Streptophyta</taxon>
        <taxon>Embryophyta</taxon>
        <taxon>Tracheophyta</taxon>
        <taxon>Spermatophyta</taxon>
        <taxon>Magnoliopsida</taxon>
        <taxon>eudicotyledons</taxon>
        <taxon>Gunneridae</taxon>
        <taxon>Pentapetalae</taxon>
        <taxon>rosids</taxon>
        <taxon>malvids</taxon>
        <taxon>Malvales</taxon>
        <taxon>Malvaceae</taxon>
        <taxon>Malvoideae</taxon>
        <taxon>Gossypium</taxon>
    </lineage>
</organism>
<evidence type="ECO:0000313" key="2">
    <source>
        <dbReference type="Proteomes" id="UP000032142"/>
    </source>
</evidence>
<gene>
    <name evidence="1" type="ORF">F383_11655</name>
</gene>
<accession>A0A0B0NBT8</accession>
<name>A0A0B0NBT8_GOSAR</name>